<comment type="caution">
    <text evidence="2">The sequence shown here is derived from an EMBL/GenBank/DDBJ whole genome shotgun (WGS) entry which is preliminary data.</text>
</comment>
<accession>A0AAJ2TM83</accession>
<gene>
    <name evidence="2" type="ORF">U4I38_10825</name>
</gene>
<reference evidence="2" key="1">
    <citation type="submission" date="2023-12" db="EMBL/GenBank/DDBJ databases">
        <title>'Antibacterial potential of Stenotrophomonas maltophilia cystic fibrosis isolates' (manuscript under preparation).</title>
        <authorList>
            <person name="Crisan C.V."/>
            <person name="Pettis M."/>
            <person name="Goldberg J.B."/>
        </authorList>
    </citation>
    <scope>NUCLEOTIDE SEQUENCE</scope>
    <source>
        <strain evidence="2">CCV129</strain>
    </source>
</reference>
<sequence length="47" mass="4781">MSSTHALSAMLSKLGATPVDESKVNHDPGDEEGGSEFLGGPPGSRLN</sequence>
<organism evidence="2 3">
    <name type="scientific">Stenotrophomonas maltophilia</name>
    <name type="common">Pseudomonas maltophilia</name>
    <name type="synonym">Xanthomonas maltophilia</name>
    <dbReference type="NCBI Taxonomy" id="40324"/>
    <lineage>
        <taxon>Bacteria</taxon>
        <taxon>Pseudomonadati</taxon>
        <taxon>Pseudomonadota</taxon>
        <taxon>Gammaproteobacteria</taxon>
        <taxon>Lysobacterales</taxon>
        <taxon>Lysobacteraceae</taxon>
        <taxon>Stenotrophomonas</taxon>
        <taxon>Stenotrophomonas maltophilia group</taxon>
    </lineage>
</organism>
<dbReference type="EMBL" id="JAXRVB010000010">
    <property type="protein sequence ID" value="MDZ5764963.1"/>
    <property type="molecule type" value="Genomic_DNA"/>
</dbReference>
<dbReference type="RefSeq" id="WP_239503753.1">
    <property type="nucleotide sequence ID" value="NZ_JAKJQX010000014.1"/>
</dbReference>
<name>A0AAJ2TM83_STEMA</name>
<dbReference type="Proteomes" id="UP001288387">
    <property type="component" value="Unassembled WGS sequence"/>
</dbReference>
<evidence type="ECO:0000256" key="1">
    <source>
        <dbReference type="SAM" id="MobiDB-lite"/>
    </source>
</evidence>
<proteinExistence type="predicted"/>
<dbReference type="AlphaFoldDB" id="A0AAJ2TM83"/>
<feature type="compositionally biased region" description="Gly residues" evidence="1">
    <location>
        <begin position="36"/>
        <end position="47"/>
    </location>
</feature>
<protein>
    <submittedName>
        <fullName evidence="2">Uncharacterized protein</fullName>
    </submittedName>
</protein>
<feature type="region of interest" description="Disordered" evidence="1">
    <location>
        <begin position="1"/>
        <end position="47"/>
    </location>
</feature>
<evidence type="ECO:0000313" key="3">
    <source>
        <dbReference type="Proteomes" id="UP001288387"/>
    </source>
</evidence>
<evidence type="ECO:0000313" key="2">
    <source>
        <dbReference type="EMBL" id="MDZ5764963.1"/>
    </source>
</evidence>